<evidence type="ECO:0000313" key="2">
    <source>
        <dbReference type="EMBL" id="GJT26537.1"/>
    </source>
</evidence>
<keyword evidence="2" id="KW-0695">RNA-directed DNA polymerase</keyword>
<evidence type="ECO:0000313" key="3">
    <source>
        <dbReference type="Proteomes" id="UP001151760"/>
    </source>
</evidence>
<organism evidence="2 3">
    <name type="scientific">Tanacetum coccineum</name>
    <dbReference type="NCBI Taxonomy" id="301880"/>
    <lineage>
        <taxon>Eukaryota</taxon>
        <taxon>Viridiplantae</taxon>
        <taxon>Streptophyta</taxon>
        <taxon>Embryophyta</taxon>
        <taxon>Tracheophyta</taxon>
        <taxon>Spermatophyta</taxon>
        <taxon>Magnoliopsida</taxon>
        <taxon>eudicotyledons</taxon>
        <taxon>Gunneridae</taxon>
        <taxon>Pentapetalae</taxon>
        <taxon>asterids</taxon>
        <taxon>campanulids</taxon>
        <taxon>Asterales</taxon>
        <taxon>Asteraceae</taxon>
        <taxon>Asteroideae</taxon>
        <taxon>Anthemideae</taxon>
        <taxon>Anthemidinae</taxon>
        <taxon>Tanacetum</taxon>
    </lineage>
</organism>
<keyword evidence="3" id="KW-1185">Reference proteome</keyword>
<keyword evidence="2" id="KW-0808">Transferase</keyword>
<proteinExistence type="predicted"/>
<dbReference type="GO" id="GO:0003964">
    <property type="term" value="F:RNA-directed DNA polymerase activity"/>
    <property type="evidence" value="ECO:0007669"/>
    <property type="project" value="UniProtKB-KW"/>
</dbReference>
<protein>
    <submittedName>
        <fullName evidence="2">Reverse transcriptase domain-containing protein</fullName>
    </submittedName>
</protein>
<dbReference type="Pfam" id="PF03732">
    <property type="entry name" value="Retrotrans_gag"/>
    <property type="match status" value="1"/>
</dbReference>
<reference evidence="2" key="2">
    <citation type="submission" date="2022-01" db="EMBL/GenBank/DDBJ databases">
        <authorList>
            <person name="Yamashiro T."/>
            <person name="Shiraishi A."/>
            <person name="Satake H."/>
            <person name="Nakayama K."/>
        </authorList>
    </citation>
    <scope>NUCLEOTIDE SEQUENCE</scope>
</reference>
<reference evidence="2" key="1">
    <citation type="journal article" date="2022" name="Int. J. Mol. Sci.">
        <title>Draft Genome of Tanacetum Coccineum: Genomic Comparison of Closely Related Tanacetum-Family Plants.</title>
        <authorList>
            <person name="Yamashiro T."/>
            <person name="Shiraishi A."/>
            <person name="Nakayama K."/>
            <person name="Satake H."/>
        </authorList>
    </citation>
    <scope>NUCLEOTIDE SEQUENCE</scope>
</reference>
<dbReference type="Gene3D" id="4.10.60.10">
    <property type="entry name" value="Zinc finger, CCHC-type"/>
    <property type="match status" value="1"/>
</dbReference>
<sequence>MVNTRQGGDQPNIAAIIAEQLQNIIPQIVTQVTANVNNAQNANGGGGWWRGKVKYAANSLVNKALTWWKGQVHTRGRDAANGMTWNDFKALMREEFSPEHESEKLELELWNHTMVGGNHAAYTDRFHELARLVPHMVTPESSRIKRYIAGLAPEIRGMVKAVQPETIQTAVTRASILTEEAINCGTLFKENDKRKADDQGSHFAKYCREPKYVAPLNVVKGNQNQRVCFECGSPYHIKPTCPKLNRAPGQPDCSTRYEYRSRTDDEMVGLAMAGNLFRNAVQNRAFRNVRNRWLIIVPRIANQNPNGNGNVIEARAEGNAIENNEAGIQLQAEEFNLMAAAADLDKIKEVNANCILMPNLKRASTLGTQTDKAPVYDSYGSAENDSNVISEVSSVEQDGGTVDQHPATVEETRAYFDSLYNNLAIEVEKINTVNRKLRETNADLTTKLAR</sequence>
<dbReference type="Proteomes" id="UP001151760">
    <property type="component" value="Unassembled WGS sequence"/>
</dbReference>
<feature type="domain" description="Retrotransposon gag" evidence="1">
    <location>
        <begin position="54"/>
        <end position="152"/>
    </location>
</feature>
<comment type="caution">
    <text evidence="2">The sequence shown here is derived from an EMBL/GenBank/DDBJ whole genome shotgun (WGS) entry which is preliminary data.</text>
</comment>
<dbReference type="EMBL" id="BQNB010014301">
    <property type="protein sequence ID" value="GJT26537.1"/>
    <property type="molecule type" value="Genomic_DNA"/>
</dbReference>
<name>A0ABQ5CKB9_9ASTR</name>
<dbReference type="InterPro" id="IPR005162">
    <property type="entry name" value="Retrotrans_gag_dom"/>
</dbReference>
<keyword evidence="2" id="KW-0548">Nucleotidyltransferase</keyword>
<evidence type="ECO:0000259" key="1">
    <source>
        <dbReference type="Pfam" id="PF03732"/>
    </source>
</evidence>
<gene>
    <name evidence="2" type="ORF">Tco_0906812</name>
</gene>
<accession>A0ABQ5CKB9</accession>